<protein>
    <recommendedName>
        <fullName evidence="6">Calcineurin-like phosphoesterase domain-containing protein</fullName>
    </recommendedName>
</protein>
<dbReference type="EMBL" id="KN847529">
    <property type="protein sequence ID" value="KIW09544.1"/>
    <property type="molecule type" value="Genomic_DNA"/>
</dbReference>
<dbReference type="Proteomes" id="UP000053259">
    <property type="component" value="Unassembled WGS sequence"/>
</dbReference>
<dbReference type="GO" id="GO:0016020">
    <property type="term" value="C:membrane"/>
    <property type="evidence" value="ECO:0007669"/>
    <property type="project" value="GOC"/>
</dbReference>
<organism evidence="4 5">
    <name type="scientific">Verruconis gallopava</name>
    <dbReference type="NCBI Taxonomy" id="253628"/>
    <lineage>
        <taxon>Eukaryota</taxon>
        <taxon>Fungi</taxon>
        <taxon>Dikarya</taxon>
        <taxon>Ascomycota</taxon>
        <taxon>Pezizomycotina</taxon>
        <taxon>Dothideomycetes</taxon>
        <taxon>Pleosporomycetidae</taxon>
        <taxon>Venturiales</taxon>
        <taxon>Sympoventuriaceae</taxon>
        <taxon>Verruconis</taxon>
    </lineage>
</organism>
<evidence type="ECO:0008006" key="6">
    <source>
        <dbReference type="Google" id="ProtNLM"/>
    </source>
</evidence>
<dbReference type="VEuPathDB" id="FungiDB:PV09_00417"/>
<keyword evidence="5" id="KW-1185">Reference proteome</keyword>
<accession>A0A0D2BDT0</accession>
<name>A0A0D2BDT0_9PEZI</name>
<dbReference type="GO" id="GO:0006506">
    <property type="term" value="P:GPI anchor biosynthetic process"/>
    <property type="evidence" value="ECO:0007669"/>
    <property type="project" value="InterPro"/>
</dbReference>
<dbReference type="AlphaFoldDB" id="A0A0D2BDT0"/>
<evidence type="ECO:0000313" key="5">
    <source>
        <dbReference type="Proteomes" id="UP000053259"/>
    </source>
</evidence>
<dbReference type="HOGENOM" id="CLU_021690_0_0_1"/>
<feature type="transmembrane region" description="Helical" evidence="3">
    <location>
        <begin position="12"/>
        <end position="32"/>
    </location>
</feature>
<sequence>MPSLHAVTKRLAIVLLPLSIALTAYLYLYPFVHRCAFPAPPAGVQTWLDDCAFDDETLREHYSRREAAPFRLLALGDPQLEGDTSLPAEVVKKFLGFQRLRRDILDNNWEQSLQSLRYLAEDICARSLRIVRSARKHLDLLGNDFYLAHIYRTLHWATQPTHVTVLGDLLGSQWIDDGEFERRAGRFWHRVFRGAEKVPRQTWQDYSKGKEDRAAIQVLGSDVRWRSRIINVAGNHDIGYAGDIGRERIERFERQFGRVNGDIRLKLPAHNCTLDLQHENTPNLRLVVLNSMNLDGPAYDGTLQQETYKFINSVIDHSDPVGTHYTSTILLTHIPLHKESGVCVDEPFFSYFPQEQGGGVQEQNMLSKDSSLGASLQGIFGKHPDVNAPAAGLGRDGIILTGHDHEGCDVYHYVDREQGSWTASRYESEQAVKARSNSSVPGLREVTVRSMMGEFGGNAALVSAWWDQQQGKWQIEVQMCSLGVQHIWWAIHVIDVVSVLVCLLAVVTRASEPAVTSVAPVARTRNVKSAIGVETKKTPLPMKKKSSAFSRRLRQSLEEDGLHGGNLKSKKSPGSKTNKKKP</sequence>
<evidence type="ECO:0000256" key="2">
    <source>
        <dbReference type="SAM" id="MobiDB-lite"/>
    </source>
</evidence>
<dbReference type="InterPro" id="IPR029052">
    <property type="entry name" value="Metallo-depent_PP-like"/>
</dbReference>
<feature type="compositionally biased region" description="Basic residues" evidence="2">
    <location>
        <begin position="568"/>
        <end position="582"/>
    </location>
</feature>
<dbReference type="RefSeq" id="XP_016219413.1">
    <property type="nucleotide sequence ID" value="XM_016353156.1"/>
</dbReference>
<dbReference type="FunCoup" id="A0A0D2BDT0">
    <property type="interactions" value="69"/>
</dbReference>
<reference evidence="4 5" key="1">
    <citation type="submission" date="2015-01" db="EMBL/GenBank/DDBJ databases">
        <title>The Genome Sequence of Ochroconis gallopava CBS43764.</title>
        <authorList>
            <consortium name="The Broad Institute Genomics Platform"/>
            <person name="Cuomo C."/>
            <person name="de Hoog S."/>
            <person name="Gorbushina A."/>
            <person name="Stielow B."/>
            <person name="Teixiera M."/>
            <person name="Abouelleil A."/>
            <person name="Chapman S.B."/>
            <person name="Priest M."/>
            <person name="Young S.K."/>
            <person name="Wortman J."/>
            <person name="Nusbaum C."/>
            <person name="Birren B."/>
        </authorList>
    </citation>
    <scope>NUCLEOTIDE SEQUENCE [LARGE SCALE GENOMIC DNA]</scope>
    <source>
        <strain evidence="4 5">CBS 43764</strain>
    </source>
</reference>
<proteinExistence type="predicted"/>
<evidence type="ECO:0000313" key="4">
    <source>
        <dbReference type="EMBL" id="KIW09544.1"/>
    </source>
</evidence>
<dbReference type="InterPro" id="IPR033308">
    <property type="entry name" value="PGAP5/Cdc1/Ted1"/>
</dbReference>
<dbReference type="OrthoDB" id="9984693at2759"/>
<gene>
    <name evidence="4" type="ORF">PV09_00417</name>
</gene>
<feature type="region of interest" description="Disordered" evidence="2">
    <location>
        <begin position="557"/>
        <end position="582"/>
    </location>
</feature>
<dbReference type="STRING" id="253628.A0A0D2BDT0"/>
<dbReference type="GeneID" id="27308390"/>
<dbReference type="InParanoid" id="A0A0D2BDT0"/>
<dbReference type="PANTHER" id="PTHR13315">
    <property type="entry name" value="METALLO PHOSPHOESTERASE RELATED"/>
    <property type="match status" value="1"/>
</dbReference>
<evidence type="ECO:0000256" key="3">
    <source>
        <dbReference type="SAM" id="Phobius"/>
    </source>
</evidence>
<dbReference type="SUPFAM" id="SSF56300">
    <property type="entry name" value="Metallo-dependent phosphatases"/>
    <property type="match status" value="1"/>
</dbReference>
<keyword evidence="3" id="KW-1133">Transmembrane helix</keyword>
<dbReference type="GO" id="GO:0005783">
    <property type="term" value="C:endoplasmic reticulum"/>
    <property type="evidence" value="ECO:0007669"/>
    <property type="project" value="TreeGrafter"/>
</dbReference>
<dbReference type="PANTHER" id="PTHR13315:SF1">
    <property type="entry name" value="PROTEIN TED1"/>
    <property type="match status" value="1"/>
</dbReference>
<evidence type="ECO:0000256" key="1">
    <source>
        <dbReference type="ARBA" id="ARBA00023136"/>
    </source>
</evidence>
<keyword evidence="1 3" id="KW-0472">Membrane</keyword>
<dbReference type="Gene3D" id="3.60.21.10">
    <property type="match status" value="1"/>
</dbReference>
<keyword evidence="3" id="KW-0812">Transmembrane</keyword>